<sequence length="340" mass="36234">MRLSCWNCTTLDGEDSKPAFGRDVRSAGPSPSQSPPTLPGLPRVKIIPATPISALDDIPHPEPAPDTASSVITPPTVPTASSRVSLSKRRPPFIRSASASQSPNPNPSLTSFFRSHSDMPPTRASGDTVMPSNMPRIARTPEQSTTGRPRSTFTQRLSGFFETYKPKYLQGSHNPHGTAEEAGATQTGAGTVYLPSPHRDLPDDPFASRIDMADDGDLGPLCLLPRDSEDSRYTGSEVGRDIKSERESGPGEATADVQGASLTTMPAPSPSPTARPNPFPVTTKVTQPADDKFAIAMPRTPRDHHFPGFAKQSEASGRIEMMEKNLGQGVDMRGSAAVLA</sequence>
<reference evidence="2 3" key="1">
    <citation type="submission" date="2017-05" db="EMBL/GenBank/DDBJ databases">
        <title>The Genome Sequence of Tsuchiyaea wingfieldii DSM 27421.</title>
        <authorList>
            <person name="Cuomo C."/>
            <person name="Passer A."/>
            <person name="Billmyre B."/>
            <person name="Heitman J."/>
        </authorList>
    </citation>
    <scope>NUCLEOTIDE SEQUENCE [LARGE SCALE GENOMIC DNA]</scope>
    <source>
        <strain evidence="2 3">DSM 27421</strain>
    </source>
</reference>
<feature type="compositionally biased region" description="Polar residues" evidence="1">
    <location>
        <begin position="1"/>
        <end position="10"/>
    </location>
</feature>
<feature type="compositionally biased region" description="Basic and acidic residues" evidence="1">
    <location>
        <begin position="14"/>
        <end position="25"/>
    </location>
</feature>
<evidence type="ECO:0000313" key="3">
    <source>
        <dbReference type="Proteomes" id="UP000322245"/>
    </source>
</evidence>
<feature type="compositionally biased region" description="Polar residues" evidence="1">
    <location>
        <begin position="67"/>
        <end position="85"/>
    </location>
</feature>
<feature type="compositionally biased region" description="Polar residues" evidence="1">
    <location>
        <begin position="141"/>
        <end position="152"/>
    </location>
</feature>
<feature type="region of interest" description="Disordered" evidence="1">
    <location>
        <begin position="167"/>
        <end position="190"/>
    </location>
</feature>
<dbReference type="AlphaFoldDB" id="A0A5D3B5B9"/>
<feature type="compositionally biased region" description="Basic and acidic residues" evidence="1">
    <location>
        <begin position="226"/>
        <end position="249"/>
    </location>
</feature>
<evidence type="ECO:0000256" key="1">
    <source>
        <dbReference type="SAM" id="MobiDB-lite"/>
    </source>
</evidence>
<feature type="region of interest" description="Disordered" evidence="1">
    <location>
        <begin position="224"/>
        <end position="288"/>
    </location>
</feature>
<comment type="caution">
    <text evidence="2">The sequence shown here is derived from an EMBL/GenBank/DDBJ whole genome shotgun (WGS) entry which is preliminary data.</text>
</comment>
<proteinExistence type="predicted"/>
<feature type="compositionally biased region" description="Pro residues" evidence="1">
    <location>
        <begin position="267"/>
        <end position="279"/>
    </location>
</feature>
<accession>A0A5D3B5B9</accession>
<keyword evidence="3" id="KW-1185">Reference proteome</keyword>
<protein>
    <submittedName>
        <fullName evidence="2">Uncharacterized protein</fullName>
    </submittedName>
</protein>
<dbReference type="EMBL" id="NIDF01000006">
    <property type="protein sequence ID" value="TYJ58172.1"/>
    <property type="molecule type" value="Genomic_DNA"/>
</dbReference>
<name>A0A5D3B5B9_9TREE</name>
<evidence type="ECO:0000313" key="2">
    <source>
        <dbReference type="EMBL" id="TYJ58172.1"/>
    </source>
</evidence>
<feature type="region of interest" description="Disordered" evidence="1">
    <location>
        <begin position="1"/>
        <end position="152"/>
    </location>
</feature>
<dbReference type="Proteomes" id="UP000322245">
    <property type="component" value="Unassembled WGS sequence"/>
</dbReference>
<organism evidence="2 3">
    <name type="scientific">Cryptococcus floricola</name>
    <dbReference type="NCBI Taxonomy" id="2591691"/>
    <lineage>
        <taxon>Eukaryota</taxon>
        <taxon>Fungi</taxon>
        <taxon>Dikarya</taxon>
        <taxon>Basidiomycota</taxon>
        <taxon>Agaricomycotina</taxon>
        <taxon>Tremellomycetes</taxon>
        <taxon>Tremellales</taxon>
        <taxon>Cryptococcaceae</taxon>
        <taxon>Cryptococcus</taxon>
    </lineage>
</organism>
<gene>
    <name evidence="2" type="ORF">B9479_000996</name>
</gene>
<feature type="compositionally biased region" description="Low complexity" evidence="1">
    <location>
        <begin position="180"/>
        <end position="190"/>
    </location>
</feature>